<name>A0A021VPK5_9CELL</name>
<gene>
    <name evidence="3" type="ORF">N866_03025</name>
</gene>
<accession>A0A021VPK5</accession>
<keyword evidence="1" id="KW-1133">Transmembrane helix</keyword>
<dbReference type="AlphaFoldDB" id="A0A021VPK5"/>
<keyword evidence="4" id="KW-1185">Reference proteome</keyword>
<evidence type="ECO:0000259" key="2">
    <source>
        <dbReference type="Pfam" id="PF13239"/>
    </source>
</evidence>
<reference evidence="3 4" key="1">
    <citation type="submission" date="2014-01" db="EMBL/GenBank/DDBJ databases">
        <title>Actinotalea ferrariae CF5-4.</title>
        <authorList>
            <person name="Chen F."/>
            <person name="Li Y."/>
            <person name="Wang G."/>
        </authorList>
    </citation>
    <scope>NUCLEOTIDE SEQUENCE [LARGE SCALE GENOMIC DNA]</scope>
    <source>
        <strain evidence="3 4">CF5-4</strain>
    </source>
</reference>
<dbReference type="OrthoDB" id="5145586at2"/>
<keyword evidence="1" id="KW-0472">Membrane</keyword>
<evidence type="ECO:0000313" key="3">
    <source>
        <dbReference type="EMBL" id="EYR63081.1"/>
    </source>
</evidence>
<feature type="domain" description="2TM" evidence="2">
    <location>
        <begin position="24"/>
        <end position="85"/>
    </location>
</feature>
<dbReference type="InterPro" id="IPR025698">
    <property type="entry name" value="2TM_dom"/>
</dbReference>
<feature type="transmembrane region" description="Helical" evidence="1">
    <location>
        <begin position="34"/>
        <end position="55"/>
    </location>
</feature>
<protein>
    <recommendedName>
        <fullName evidence="2">2TM domain-containing protein</fullName>
    </recommendedName>
</protein>
<feature type="transmembrane region" description="Helical" evidence="1">
    <location>
        <begin position="61"/>
        <end position="83"/>
    </location>
</feature>
<dbReference type="EMBL" id="AXCW01000130">
    <property type="protein sequence ID" value="EYR63081.1"/>
    <property type="molecule type" value="Genomic_DNA"/>
</dbReference>
<proteinExistence type="predicted"/>
<dbReference type="RefSeq" id="WP_052022968.1">
    <property type="nucleotide sequence ID" value="NZ_AXCW01000130.1"/>
</dbReference>
<dbReference type="Proteomes" id="UP000019753">
    <property type="component" value="Unassembled WGS sequence"/>
</dbReference>
<sequence>MSQDALHHPHRPAVDDTDPLLRARAEKRLEARRGLGAHALAYVLVNAFLVVIWSLNGTDQFFWPLFPILGWGIGLAFNAWDVLFPGPSEDRIRAEMDRLRHG</sequence>
<evidence type="ECO:0000256" key="1">
    <source>
        <dbReference type="SAM" id="Phobius"/>
    </source>
</evidence>
<keyword evidence="1" id="KW-0812">Transmembrane</keyword>
<organism evidence="3 4">
    <name type="scientific">Actinotalea ferrariae CF5-4</name>
    <dbReference type="NCBI Taxonomy" id="948458"/>
    <lineage>
        <taxon>Bacteria</taxon>
        <taxon>Bacillati</taxon>
        <taxon>Actinomycetota</taxon>
        <taxon>Actinomycetes</taxon>
        <taxon>Micrococcales</taxon>
        <taxon>Cellulomonadaceae</taxon>
        <taxon>Actinotalea</taxon>
    </lineage>
</organism>
<evidence type="ECO:0000313" key="4">
    <source>
        <dbReference type="Proteomes" id="UP000019753"/>
    </source>
</evidence>
<comment type="caution">
    <text evidence="3">The sequence shown here is derived from an EMBL/GenBank/DDBJ whole genome shotgun (WGS) entry which is preliminary data.</text>
</comment>
<dbReference type="Pfam" id="PF13239">
    <property type="entry name" value="2TM"/>
    <property type="match status" value="1"/>
</dbReference>